<dbReference type="EMBL" id="VCQT01000001">
    <property type="protein sequence ID" value="TMW15211.1"/>
    <property type="molecule type" value="Genomic_DNA"/>
</dbReference>
<proteinExistence type="predicted"/>
<evidence type="ECO:0000259" key="1">
    <source>
        <dbReference type="Pfam" id="PF14355"/>
    </source>
</evidence>
<comment type="caution">
    <text evidence="2">The sequence shown here is derived from an EMBL/GenBank/DDBJ whole genome shotgun (WGS) entry which is preliminary data.</text>
</comment>
<keyword evidence="3" id="KW-1185">Reference proteome</keyword>
<evidence type="ECO:0000313" key="3">
    <source>
        <dbReference type="Proteomes" id="UP000739180"/>
    </source>
</evidence>
<feature type="domain" description="Abortive infection protein-like C-terminal" evidence="1">
    <location>
        <begin position="72"/>
        <end position="156"/>
    </location>
</feature>
<dbReference type="Proteomes" id="UP000739180">
    <property type="component" value="Unassembled WGS sequence"/>
</dbReference>
<dbReference type="Pfam" id="PF14355">
    <property type="entry name" value="Abi_C"/>
    <property type="match status" value="1"/>
</dbReference>
<organism evidence="2 3">
    <name type="scientific">Alloalcanivorax gelatiniphagus</name>
    <dbReference type="NCBI Taxonomy" id="1194167"/>
    <lineage>
        <taxon>Bacteria</taxon>
        <taxon>Pseudomonadati</taxon>
        <taxon>Pseudomonadota</taxon>
        <taxon>Gammaproteobacteria</taxon>
        <taxon>Oceanospirillales</taxon>
        <taxon>Alcanivoracaceae</taxon>
        <taxon>Alloalcanivorax</taxon>
    </lineage>
</organism>
<dbReference type="RefSeq" id="WP_138770605.1">
    <property type="nucleotide sequence ID" value="NZ_JBHSSX010000015.1"/>
</dbReference>
<name>A0ABY2XQN0_9GAMM</name>
<gene>
    <name evidence="2" type="ORF">FGS76_00115</name>
</gene>
<accession>A0ABY2XQN0</accession>
<reference evidence="2 3" key="1">
    <citation type="submission" date="2019-05" db="EMBL/GenBank/DDBJ databases">
        <title>Genome of Alcanivorax gelatiniphagus, an oil degrading marine bacteria.</title>
        <authorList>
            <person name="Kwon K.K."/>
        </authorList>
    </citation>
    <scope>NUCLEOTIDE SEQUENCE [LARGE SCALE GENOMIC DNA]</scope>
    <source>
        <strain evidence="2 3">MEBiC 08158</strain>
    </source>
</reference>
<evidence type="ECO:0000313" key="2">
    <source>
        <dbReference type="EMBL" id="TMW15211.1"/>
    </source>
</evidence>
<protein>
    <recommendedName>
        <fullName evidence="1">Abortive infection protein-like C-terminal domain-containing protein</fullName>
    </recommendedName>
</protein>
<sequence>MKVEVSYCLVKAEANGDKYKIKKTIAAINSSLLEGESGLVVGQCKALIERLCKSVLKESGEDVESSISMGRLAKKAITALGVERTGNENQKTREAFIKLVNSFSSQLENAAGAIGTLRNEYCPVAHGRGYDEPQLHMLYAHLVASQTDSLATFILELVEHKMNFVPQIRFSDNEDYNEHLYEQFGEIEVYGDLYQAPDILFKMNPSVYRRGLEEYREGGVDDQ</sequence>
<dbReference type="InterPro" id="IPR026001">
    <property type="entry name" value="Abi-like_C"/>
</dbReference>